<sequence length="244" mass="28201">MIININFISSGFLSIYVFLLSFSICLAIPFLKGKIFNFLPIFFVIFSFYIFCAVGFSVDRLSWGNRPWFNFCFFVFFGLYLIKLLSINPIKVGLRLPKLAEVWKPCLIAFSFSIIFCSILLLLHGPNPVPDMANLLFEATMPGLEEEFCFRGLIPYFFISSLSKNYKNKSIQLLAIIFTSSIFALVHVVYLQNNHIQFTPGKILYSFPFGLILGWLRLKTFSIYPGIIIHNFINVIFSCSYYFF</sequence>
<feature type="transmembrane region" description="Helical" evidence="1">
    <location>
        <begin position="106"/>
        <end position="125"/>
    </location>
</feature>
<keyword evidence="1" id="KW-1133">Transmembrane helix</keyword>
<feature type="domain" description="CAAX prenyl protease 2/Lysostaphin resistance protein A-like" evidence="2">
    <location>
        <begin position="132"/>
        <end position="236"/>
    </location>
</feature>
<keyword evidence="3" id="KW-0482">Metalloprotease</keyword>
<dbReference type="GO" id="GO:0004175">
    <property type="term" value="F:endopeptidase activity"/>
    <property type="evidence" value="ECO:0007669"/>
    <property type="project" value="UniProtKB-ARBA"/>
</dbReference>
<evidence type="ECO:0000313" key="4">
    <source>
        <dbReference type="Proteomes" id="UP000220394"/>
    </source>
</evidence>
<protein>
    <submittedName>
        <fullName evidence="3">CPBP family intramembrane metalloprotease</fullName>
    </submittedName>
</protein>
<feature type="transmembrane region" description="Helical" evidence="1">
    <location>
        <begin position="12"/>
        <end position="31"/>
    </location>
</feature>
<dbReference type="GO" id="GO:0080120">
    <property type="term" value="P:CAAX-box protein maturation"/>
    <property type="evidence" value="ECO:0007669"/>
    <property type="project" value="UniProtKB-ARBA"/>
</dbReference>
<evidence type="ECO:0000313" key="3">
    <source>
        <dbReference type="EMBL" id="ATJ92842.1"/>
    </source>
</evidence>
<dbReference type="GO" id="GO:0008237">
    <property type="term" value="F:metallopeptidase activity"/>
    <property type="evidence" value="ECO:0007669"/>
    <property type="project" value="UniProtKB-KW"/>
</dbReference>
<dbReference type="AlphaFoldDB" id="A0A291PN30"/>
<keyword evidence="3" id="KW-0645">Protease</keyword>
<dbReference type="GO" id="GO:0006508">
    <property type="term" value="P:proteolysis"/>
    <property type="evidence" value="ECO:0007669"/>
    <property type="project" value="UniProtKB-KW"/>
</dbReference>
<reference evidence="3 4" key="1">
    <citation type="submission" date="2017-08" db="EMBL/GenBank/DDBJ databases">
        <title>Complete Genome Sequence of Acetobacter tropicalis Oregon-R-modENCODE STRAIN BDGP1, an acetic acid bacterium isolated from Drosophila melanogaster gut.</title>
        <authorList>
            <person name="Wan K.H."/>
            <person name="Yu C."/>
            <person name="Park S."/>
            <person name="Hammonds A.S."/>
            <person name="Booth B.W."/>
            <person name="Celniker S.E."/>
        </authorList>
    </citation>
    <scope>NUCLEOTIDE SEQUENCE [LARGE SCALE GENOMIC DNA]</scope>
    <source>
        <strain evidence="3 4">BDGP1</strain>
        <plasmid evidence="4">Plasmid patbdgp1a</plasmid>
    </source>
</reference>
<gene>
    <name evidence="3" type="ORF">CIW82_18510</name>
</gene>
<organism evidence="3 4">
    <name type="scientific">Acetobacter tropicalis</name>
    <dbReference type="NCBI Taxonomy" id="104102"/>
    <lineage>
        <taxon>Bacteria</taxon>
        <taxon>Pseudomonadati</taxon>
        <taxon>Pseudomonadota</taxon>
        <taxon>Alphaproteobacteria</taxon>
        <taxon>Acetobacterales</taxon>
        <taxon>Acetobacteraceae</taxon>
        <taxon>Acetobacter</taxon>
    </lineage>
</organism>
<geneLocation type="plasmid" evidence="4">
    <name>patbdgp1a</name>
</geneLocation>
<feature type="transmembrane region" description="Helical" evidence="1">
    <location>
        <begin position="38"/>
        <end position="56"/>
    </location>
</feature>
<proteinExistence type="predicted"/>
<dbReference type="EMBL" id="CP022700">
    <property type="protein sequence ID" value="ATJ92842.1"/>
    <property type="molecule type" value="Genomic_DNA"/>
</dbReference>
<name>A0A291PN30_9PROT</name>
<evidence type="ECO:0000256" key="1">
    <source>
        <dbReference type="SAM" id="Phobius"/>
    </source>
</evidence>
<keyword evidence="3" id="KW-0614">Plasmid</keyword>
<accession>A0A291PN30</accession>
<dbReference type="Proteomes" id="UP000220394">
    <property type="component" value="Plasmid patbdgp1a"/>
</dbReference>
<feature type="transmembrane region" description="Helical" evidence="1">
    <location>
        <begin position="203"/>
        <end position="218"/>
    </location>
</feature>
<dbReference type="KEGG" id="ato:CIW82_18510"/>
<dbReference type="Pfam" id="PF02517">
    <property type="entry name" value="Rce1-like"/>
    <property type="match status" value="1"/>
</dbReference>
<feature type="transmembrane region" description="Helical" evidence="1">
    <location>
        <begin position="68"/>
        <end position="85"/>
    </location>
</feature>
<keyword evidence="1" id="KW-0812">Transmembrane</keyword>
<evidence type="ECO:0000259" key="2">
    <source>
        <dbReference type="Pfam" id="PF02517"/>
    </source>
</evidence>
<feature type="transmembrane region" description="Helical" evidence="1">
    <location>
        <begin position="224"/>
        <end position="243"/>
    </location>
</feature>
<feature type="transmembrane region" description="Helical" evidence="1">
    <location>
        <begin position="171"/>
        <end position="191"/>
    </location>
</feature>
<dbReference type="InterPro" id="IPR003675">
    <property type="entry name" value="Rce1/LyrA-like_dom"/>
</dbReference>
<keyword evidence="3" id="KW-0378">Hydrolase</keyword>
<keyword evidence="1" id="KW-0472">Membrane</keyword>